<comment type="caution">
    <text evidence="1">The sequence shown here is derived from an EMBL/GenBank/DDBJ whole genome shotgun (WGS) entry which is preliminary data.</text>
</comment>
<dbReference type="AlphaFoldDB" id="A0A8X6SHC5"/>
<accession>A0A8X6SHC5</accession>
<keyword evidence="2" id="KW-1185">Reference proteome</keyword>
<gene>
    <name evidence="1" type="ORF">TNCV_3183111</name>
</gene>
<dbReference type="EMBL" id="BMAU01021305">
    <property type="protein sequence ID" value="GFY11473.1"/>
    <property type="molecule type" value="Genomic_DNA"/>
</dbReference>
<reference evidence="1" key="1">
    <citation type="submission" date="2020-08" db="EMBL/GenBank/DDBJ databases">
        <title>Multicomponent nature underlies the extraordinary mechanical properties of spider dragline silk.</title>
        <authorList>
            <person name="Kono N."/>
            <person name="Nakamura H."/>
            <person name="Mori M."/>
            <person name="Yoshida Y."/>
            <person name="Ohtoshi R."/>
            <person name="Malay A.D."/>
            <person name="Moran D.A.P."/>
            <person name="Tomita M."/>
            <person name="Numata K."/>
            <person name="Arakawa K."/>
        </authorList>
    </citation>
    <scope>NUCLEOTIDE SEQUENCE</scope>
</reference>
<dbReference type="Proteomes" id="UP000887159">
    <property type="component" value="Unassembled WGS sequence"/>
</dbReference>
<name>A0A8X6SHC5_TRICX</name>
<organism evidence="1 2">
    <name type="scientific">Trichonephila clavipes</name>
    <name type="common">Golden silk orbweaver</name>
    <name type="synonym">Nephila clavipes</name>
    <dbReference type="NCBI Taxonomy" id="2585209"/>
    <lineage>
        <taxon>Eukaryota</taxon>
        <taxon>Metazoa</taxon>
        <taxon>Ecdysozoa</taxon>
        <taxon>Arthropoda</taxon>
        <taxon>Chelicerata</taxon>
        <taxon>Arachnida</taxon>
        <taxon>Araneae</taxon>
        <taxon>Araneomorphae</taxon>
        <taxon>Entelegynae</taxon>
        <taxon>Araneoidea</taxon>
        <taxon>Nephilidae</taxon>
        <taxon>Trichonephila</taxon>
    </lineage>
</organism>
<sequence>MTLNTFTSNIEKESDHCDVSRFNEFLPTCRLKGRINVDDSSPRDSTGLGSCVDFMSCDVAGLGSEQNVKRLWNLSGHYNKRVTGIVDSYDRPNASEDLSCKGADARFLSRRSEPSRLRSVEARKARCLLRCSTLQISKRCRKKRL</sequence>
<proteinExistence type="predicted"/>
<protein>
    <submittedName>
        <fullName evidence="1">Uncharacterized protein</fullName>
    </submittedName>
</protein>
<evidence type="ECO:0000313" key="2">
    <source>
        <dbReference type="Proteomes" id="UP000887159"/>
    </source>
</evidence>
<evidence type="ECO:0000313" key="1">
    <source>
        <dbReference type="EMBL" id="GFY11473.1"/>
    </source>
</evidence>